<keyword evidence="1" id="KW-0812">Transmembrane</keyword>
<dbReference type="EMBL" id="CP154795">
    <property type="protein sequence ID" value="XAN08659.1"/>
    <property type="molecule type" value="Genomic_DNA"/>
</dbReference>
<protein>
    <submittedName>
        <fullName evidence="2">Succinate dehydrogenase cytochrome b subunit</fullName>
    </submittedName>
</protein>
<accession>A0ABZ3FVA9</accession>
<feature type="transmembrane region" description="Helical" evidence="1">
    <location>
        <begin position="210"/>
        <end position="239"/>
    </location>
</feature>
<evidence type="ECO:0000313" key="3">
    <source>
        <dbReference type="Proteomes" id="UP001442841"/>
    </source>
</evidence>
<dbReference type="Proteomes" id="UP001442841">
    <property type="component" value="Chromosome"/>
</dbReference>
<proteinExistence type="predicted"/>
<feature type="transmembrane region" description="Helical" evidence="1">
    <location>
        <begin position="75"/>
        <end position="96"/>
    </location>
</feature>
<dbReference type="InterPro" id="IPR011138">
    <property type="entry name" value="Cytochrome_b-558"/>
</dbReference>
<keyword evidence="1" id="KW-0472">Membrane</keyword>
<dbReference type="RefSeq" id="WP_425310086.1">
    <property type="nucleotide sequence ID" value="NZ_CP154795.1"/>
</dbReference>
<dbReference type="NCBIfam" id="TIGR02046">
    <property type="entry name" value="sdhC_b558_fam"/>
    <property type="match status" value="1"/>
</dbReference>
<feature type="transmembrane region" description="Helical" evidence="1">
    <location>
        <begin position="177"/>
        <end position="198"/>
    </location>
</feature>
<keyword evidence="3" id="KW-1185">Reference proteome</keyword>
<evidence type="ECO:0000313" key="2">
    <source>
        <dbReference type="EMBL" id="XAN08659.1"/>
    </source>
</evidence>
<dbReference type="SUPFAM" id="SSF81343">
    <property type="entry name" value="Fumarate reductase respiratory complex transmembrane subunits"/>
    <property type="match status" value="1"/>
</dbReference>
<dbReference type="InterPro" id="IPR034804">
    <property type="entry name" value="SQR/QFR_C/D"/>
</dbReference>
<name>A0ABZ3FVA9_9ACTN</name>
<reference evidence="2 3" key="1">
    <citation type="submission" date="2024-04" db="EMBL/GenBank/DDBJ databases">
        <title>Isolation of an actinomycete strain from pig manure.</title>
        <authorList>
            <person name="Gong T."/>
            <person name="Yu Z."/>
            <person name="An M."/>
            <person name="Wei C."/>
            <person name="Yang W."/>
            <person name="Liu L."/>
        </authorList>
    </citation>
    <scope>NUCLEOTIDE SEQUENCE [LARGE SCALE GENOMIC DNA]</scope>
    <source>
        <strain evidence="2 3">ZF39</strain>
    </source>
</reference>
<feature type="transmembrane region" description="Helical" evidence="1">
    <location>
        <begin position="20"/>
        <end position="41"/>
    </location>
</feature>
<organism evidence="2 3">
    <name type="scientific">Ammonicoccus fulvus</name>
    <dbReference type="NCBI Taxonomy" id="3138240"/>
    <lineage>
        <taxon>Bacteria</taxon>
        <taxon>Bacillati</taxon>
        <taxon>Actinomycetota</taxon>
        <taxon>Actinomycetes</taxon>
        <taxon>Propionibacteriales</taxon>
        <taxon>Propionibacteriaceae</taxon>
        <taxon>Ammonicoccus</taxon>
    </lineage>
</organism>
<gene>
    <name evidence="2" type="ORF">AADG42_15550</name>
</gene>
<keyword evidence="1" id="KW-1133">Transmembrane helix</keyword>
<feature type="transmembrane region" description="Helical" evidence="1">
    <location>
        <begin position="117"/>
        <end position="138"/>
    </location>
</feature>
<dbReference type="Gene3D" id="1.20.1300.10">
    <property type="entry name" value="Fumarate reductase/succinate dehydrogenase, transmembrane subunit"/>
    <property type="match status" value="1"/>
</dbReference>
<evidence type="ECO:0000256" key="1">
    <source>
        <dbReference type="SAM" id="Phobius"/>
    </source>
</evidence>
<sequence length="240" mass="25954">MTVVQAARRSTRSPQPSTFALKLVMAATGVIFVAFVFIHMIGNLKVYGGAESLDSYAQWLREVGYPLIPHHGVLWALRVVLLASLIAHVVSAIMLTGRGRRRRGPHRRRNLTGFTAFAARTMLVGGFVILAFVIVHLLDLTIGIGAAPADYRPPDPDGTIHAYANLVASFSRPVMGIFYAVSMLVIAVHIVHGWRTLLQDIGVMGHRFRAVWITLGALIALGVLLGNALIPILVLAGVIA</sequence>
<dbReference type="CDD" id="cd03498">
    <property type="entry name" value="SQR_TypeB_2_TM"/>
    <property type="match status" value="1"/>
</dbReference>